<evidence type="ECO:0000313" key="4">
    <source>
        <dbReference type="Proteomes" id="UP000585474"/>
    </source>
</evidence>
<feature type="domain" description="DUF659" evidence="2">
    <location>
        <begin position="96"/>
        <end position="215"/>
    </location>
</feature>
<evidence type="ECO:0000259" key="2">
    <source>
        <dbReference type="Pfam" id="PF04937"/>
    </source>
</evidence>
<accession>A0A7J0GDJ3</accession>
<organism evidence="3 4">
    <name type="scientific">Actinidia rufa</name>
    <dbReference type="NCBI Taxonomy" id="165716"/>
    <lineage>
        <taxon>Eukaryota</taxon>
        <taxon>Viridiplantae</taxon>
        <taxon>Streptophyta</taxon>
        <taxon>Embryophyta</taxon>
        <taxon>Tracheophyta</taxon>
        <taxon>Spermatophyta</taxon>
        <taxon>Magnoliopsida</taxon>
        <taxon>eudicotyledons</taxon>
        <taxon>Gunneridae</taxon>
        <taxon>Pentapetalae</taxon>
        <taxon>asterids</taxon>
        <taxon>Ericales</taxon>
        <taxon>Actinidiaceae</taxon>
        <taxon>Actinidia</taxon>
    </lineage>
</organism>
<dbReference type="Proteomes" id="UP000585474">
    <property type="component" value="Unassembled WGS sequence"/>
</dbReference>
<gene>
    <name evidence="3" type="ORF">Acr_20g0006980</name>
</gene>
<name>A0A7J0GDJ3_9ERIC</name>
<proteinExistence type="predicted"/>
<protein>
    <recommendedName>
        <fullName evidence="2">DUF659 domain-containing protein</fullName>
    </recommendedName>
</protein>
<dbReference type="Pfam" id="PF04937">
    <property type="entry name" value="DUF659"/>
    <property type="match status" value="1"/>
</dbReference>
<dbReference type="PANTHER" id="PTHR32166">
    <property type="entry name" value="OSJNBA0013A04.12 PROTEIN"/>
    <property type="match status" value="1"/>
</dbReference>
<evidence type="ECO:0000313" key="3">
    <source>
        <dbReference type="EMBL" id="GFZ08890.1"/>
    </source>
</evidence>
<dbReference type="PANTHER" id="PTHR32166:SF81">
    <property type="entry name" value="OS06G0658400 PROTEIN"/>
    <property type="match status" value="1"/>
</dbReference>
<dbReference type="EMBL" id="BJWL01000020">
    <property type="protein sequence ID" value="GFZ08890.1"/>
    <property type="molecule type" value="Genomic_DNA"/>
</dbReference>
<comment type="caution">
    <text evidence="3">The sequence shown here is derived from an EMBL/GenBank/DDBJ whole genome shotgun (WGS) entry which is preliminary data.</text>
</comment>
<dbReference type="InterPro" id="IPR007021">
    <property type="entry name" value="DUF659"/>
</dbReference>
<feature type="region of interest" description="Disordered" evidence="1">
    <location>
        <begin position="12"/>
        <end position="33"/>
    </location>
</feature>
<evidence type="ECO:0000256" key="1">
    <source>
        <dbReference type="SAM" id="MobiDB-lite"/>
    </source>
</evidence>
<dbReference type="AlphaFoldDB" id="A0A7J0GDJ3"/>
<keyword evidence="4" id="KW-1185">Reference proteome</keyword>
<dbReference type="OrthoDB" id="2017576at2759"/>
<reference evidence="3 4" key="1">
    <citation type="submission" date="2019-07" db="EMBL/GenBank/DDBJ databases">
        <title>De Novo Assembly of kiwifruit Actinidia rufa.</title>
        <authorList>
            <person name="Sugita-Konishi S."/>
            <person name="Sato K."/>
            <person name="Mori E."/>
            <person name="Abe Y."/>
            <person name="Kisaki G."/>
            <person name="Hamano K."/>
            <person name="Suezawa K."/>
            <person name="Otani M."/>
            <person name="Fukuda T."/>
            <person name="Manabe T."/>
            <person name="Gomi K."/>
            <person name="Tabuchi M."/>
            <person name="Akimitsu K."/>
            <person name="Kataoka I."/>
        </authorList>
    </citation>
    <scope>NUCLEOTIDE SEQUENCE [LARGE SCALE GENOMIC DNA]</scope>
    <source>
        <strain evidence="4">cv. Fuchu</strain>
    </source>
</reference>
<sequence length="215" mass="24020">MDLTQNIYYEYEDQDKHENEGHRLPHFGDTSPKLLEKRKLEVDQQSVKPGEKKQGIGLCSKLSKEMRDLLKHEEEDAQILLVGNAKAKETSKGKAPNYEKIRTSLLDKEQSKVQRALNPLMQDRSTHGLSIASDGWSNLKNQQLINTMAMSGGRAVFVNGHDVSGMEKNGLNIAEFIFKAIDFVGPSNVVQVVTDNASHCKAAGAIIQEKHPHIF</sequence>
<feature type="compositionally biased region" description="Basic and acidic residues" evidence="1">
    <location>
        <begin position="14"/>
        <end position="23"/>
    </location>
</feature>